<gene>
    <name evidence="4" type="ORF">MtrunA17_Chr2g0329861</name>
</gene>
<dbReference type="AlphaFoldDB" id="A0A396JMI1"/>
<dbReference type="Gene3D" id="3.40.50.620">
    <property type="entry name" value="HUPs"/>
    <property type="match status" value="1"/>
</dbReference>
<dbReference type="CDD" id="cd01989">
    <property type="entry name" value="USP_STK_Ubox_N"/>
    <property type="match status" value="1"/>
</dbReference>
<accession>A0A396JMI1</accession>
<comment type="catalytic activity">
    <reaction evidence="1">
        <text>S-ubiquitinyl-[E2 ubiquitin-conjugating enzyme]-L-cysteine + [acceptor protein]-L-lysine = [E2 ubiquitin-conjugating enzyme]-L-cysteine + N(6)-ubiquitinyl-[acceptor protein]-L-lysine.</text>
        <dbReference type="EC" id="2.3.2.27"/>
    </reaction>
</comment>
<evidence type="ECO:0000313" key="4">
    <source>
        <dbReference type="EMBL" id="RHN76237.1"/>
    </source>
</evidence>
<protein>
    <recommendedName>
        <fullName evidence="2">RING-type E3 ubiquitin transferase</fullName>
        <ecNumber evidence="2">2.3.2.27</ecNumber>
    </recommendedName>
</protein>
<reference evidence="5" key="1">
    <citation type="journal article" date="2018" name="Nat. Plants">
        <title>Whole-genome landscape of Medicago truncatula symbiotic genes.</title>
        <authorList>
            <person name="Pecrix Y."/>
            <person name="Staton S.E."/>
            <person name="Sallet E."/>
            <person name="Lelandais-Briere C."/>
            <person name="Moreau S."/>
            <person name="Carrere S."/>
            <person name="Blein T."/>
            <person name="Jardinaud M.F."/>
            <person name="Latrasse D."/>
            <person name="Zouine M."/>
            <person name="Zahm M."/>
            <person name="Kreplak J."/>
            <person name="Mayjonade B."/>
            <person name="Satge C."/>
            <person name="Perez M."/>
            <person name="Cauet S."/>
            <person name="Marande W."/>
            <person name="Chantry-Darmon C."/>
            <person name="Lopez-Roques C."/>
            <person name="Bouchez O."/>
            <person name="Berard A."/>
            <person name="Debelle F."/>
            <person name="Munos S."/>
            <person name="Bendahmane A."/>
            <person name="Berges H."/>
            <person name="Niebel A."/>
            <person name="Buitink J."/>
            <person name="Frugier F."/>
            <person name="Benhamed M."/>
            <person name="Crespi M."/>
            <person name="Gouzy J."/>
            <person name="Gamas P."/>
        </authorList>
    </citation>
    <scope>NUCLEOTIDE SEQUENCE [LARGE SCALE GENOMIC DNA]</scope>
    <source>
        <strain evidence="5">cv. Jemalong A17</strain>
    </source>
</reference>
<proteinExistence type="predicted"/>
<evidence type="ECO:0000256" key="1">
    <source>
        <dbReference type="ARBA" id="ARBA00000900"/>
    </source>
</evidence>
<dbReference type="PANTHER" id="PTHR45647:SF51">
    <property type="entry name" value="PROTEIN KINASE SUPERFAMILY PROTEIN"/>
    <property type="match status" value="1"/>
</dbReference>
<dbReference type="EC" id="2.3.2.27" evidence="2"/>
<dbReference type="GO" id="GO:0061630">
    <property type="term" value="F:ubiquitin protein ligase activity"/>
    <property type="evidence" value="ECO:0007669"/>
    <property type="project" value="UniProtKB-EC"/>
</dbReference>
<keyword evidence="3" id="KW-0833">Ubl conjugation pathway</keyword>
<sequence length="193" mass="21538">MASNGEEESSTVIAIDSDKNSQHAVKWAVDHLLDKYASCTLIHVRTKPFNSSNYPFPSTQIDEFDAIPKQGRPPTEEELHQFFLPFRGFCARKGIIAEELVLHDIDVPSALTDYIIDNSITDVVLGAPRWNNAFIRKFKDVDVPTSLVKSLPETCTVHIISRGKVQSIQATAPSQTITISSPKPDYLTKDLNR</sequence>
<name>A0A396JMI1_MEDTR</name>
<organism evidence="4 5">
    <name type="scientific">Medicago truncatula</name>
    <name type="common">Barrel medic</name>
    <name type="synonym">Medicago tribuloides</name>
    <dbReference type="NCBI Taxonomy" id="3880"/>
    <lineage>
        <taxon>Eukaryota</taxon>
        <taxon>Viridiplantae</taxon>
        <taxon>Streptophyta</taxon>
        <taxon>Embryophyta</taxon>
        <taxon>Tracheophyta</taxon>
        <taxon>Spermatophyta</taxon>
        <taxon>Magnoliopsida</taxon>
        <taxon>eudicotyledons</taxon>
        <taxon>Gunneridae</taxon>
        <taxon>Pentapetalae</taxon>
        <taxon>rosids</taxon>
        <taxon>fabids</taxon>
        <taxon>Fabales</taxon>
        <taxon>Fabaceae</taxon>
        <taxon>Papilionoideae</taxon>
        <taxon>50 kb inversion clade</taxon>
        <taxon>NPAAA clade</taxon>
        <taxon>Hologalegina</taxon>
        <taxon>IRL clade</taxon>
        <taxon>Trifolieae</taxon>
        <taxon>Medicago</taxon>
    </lineage>
</organism>
<dbReference type="Gramene" id="rna12530">
    <property type="protein sequence ID" value="RHN76237.1"/>
    <property type="gene ID" value="gene12530"/>
</dbReference>
<comment type="caution">
    <text evidence="4">The sequence shown here is derived from an EMBL/GenBank/DDBJ whole genome shotgun (WGS) entry which is preliminary data.</text>
</comment>
<dbReference type="EMBL" id="PSQE01000002">
    <property type="protein sequence ID" value="RHN76237.1"/>
    <property type="molecule type" value="Genomic_DNA"/>
</dbReference>
<dbReference type="InterPro" id="IPR051348">
    <property type="entry name" value="U-box_ubiquitin_ligases"/>
</dbReference>
<evidence type="ECO:0000313" key="5">
    <source>
        <dbReference type="Proteomes" id="UP000265566"/>
    </source>
</evidence>
<dbReference type="Proteomes" id="UP000265566">
    <property type="component" value="Chromosome 2"/>
</dbReference>
<dbReference type="SUPFAM" id="SSF52402">
    <property type="entry name" value="Adenine nucleotide alpha hydrolases-like"/>
    <property type="match status" value="1"/>
</dbReference>
<evidence type="ECO:0000256" key="3">
    <source>
        <dbReference type="ARBA" id="ARBA00022786"/>
    </source>
</evidence>
<evidence type="ECO:0000256" key="2">
    <source>
        <dbReference type="ARBA" id="ARBA00012483"/>
    </source>
</evidence>
<dbReference type="PANTHER" id="PTHR45647">
    <property type="entry name" value="OS02G0152300 PROTEIN"/>
    <property type="match status" value="1"/>
</dbReference>
<dbReference type="InterPro" id="IPR014729">
    <property type="entry name" value="Rossmann-like_a/b/a_fold"/>
</dbReference>